<comment type="caution">
    <text evidence="2">The sequence shown here is derived from an EMBL/GenBank/DDBJ whole genome shotgun (WGS) entry which is preliminary data.</text>
</comment>
<dbReference type="OrthoDB" id="650389at2"/>
<dbReference type="STRING" id="1121895.GCA_000378485_00894"/>
<gene>
    <name evidence="2" type="ORF">Q765_18220</name>
</gene>
<dbReference type="SUPFAM" id="SSF56059">
    <property type="entry name" value="Glutathione synthetase ATP-binding domain-like"/>
    <property type="match status" value="1"/>
</dbReference>
<proteinExistence type="predicted"/>
<dbReference type="EMBL" id="JRLX01000028">
    <property type="protein sequence ID" value="KGO85078.1"/>
    <property type="molecule type" value="Genomic_DNA"/>
</dbReference>
<evidence type="ECO:0000259" key="1">
    <source>
        <dbReference type="Pfam" id="PF02655"/>
    </source>
</evidence>
<dbReference type="Gene3D" id="3.30.1490.20">
    <property type="entry name" value="ATP-grasp fold, A domain"/>
    <property type="match status" value="1"/>
</dbReference>
<accession>A0A0A2M0T9</accession>
<dbReference type="InterPro" id="IPR013815">
    <property type="entry name" value="ATP_grasp_subdomain_1"/>
</dbReference>
<dbReference type="Proteomes" id="UP000030152">
    <property type="component" value="Unassembled WGS sequence"/>
</dbReference>
<name>A0A0A2M0T9_9FLAO</name>
<dbReference type="GO" id="GO:0046872">
    <property type="term" value="F:metal ion binding"/>
    <property type="evidence" value="ECO:0007669"/>
    <property type="project" value="InterPro"/>
</dbReference>
<organism evidence="2 3">
    <name type="scientific">Flavobacterium rivuli WB 3.3-2 = DSM 21788</name>
    <dbReference type="NCBI Taxonomy" id="1121895"/>
    <lineage>
        <taxon>Bacteria</taxon>
        <taxon>Pseudomonadati</taxon>
        <taxon>Bacteroidota</taxon>
        <taxon>Flavobacteriia</taxon>
        <taxon>Flavobacteriales</taxon>
        <taxon>Flavobacteriaceae</taxon>
        <taxon>Flavobacterium</taxon>
    </lineage>
</organism>
<feature type="domain" description="ATP-grasp fold PylC-type" evidence="1">
    <location>
        <begin position="149"/>
        <end position="281"/>
    </location>
</feature>
<dbReference type="AlphaFoldDB" id="A0A0A2M0T9"/>
<evidence type="ECO:0000313" key="3">
    <source>
        <dbReference type="Proteomes" id="UP000030152"/>
    </source>
</evidence>
<keyword evidence="3" id="KW-1185">Reference proteome</keyword>
<evidence type="ECO:0000313" key="2">
    <source>
        <dbReference type="EMBL" id="KGO85078.1"/>
    </source>
</evidence>
<reference evidence="2 3" key="1">
    <citation type="submission" date="2013-09" db="EMBL/GenBank/DDBJ databases">
        <authorList>
            <person name="Zeng Z."/>
            <person name="Chen C."/>
        </authorList>
    </citation>
    <scope>NUCLEOTIDE SEQUENCE [LARGE SCALE GENOMIC DNA]</scope>
    <source>
        <strain evidence="2 3">WB 3.3-2</strain>
    </source>
</reference>
<dbReference type="InterPro" id="IPR003806">
    <property type="entry name" value="ATP-grasp_PylC-type"/>
</dbReference>
<dbReference type="GO" id="GO:0005524">
    <property type="term" value="F:ATP binding"/>
    <property type="evidence" value="ECO:0007669"/>
    <property type="project" value="InterPro"/>
</dbReference>
<dbReference type="Gene3D" id="3.40.50.20">
    <property type="match status" value="1"/>
</dbReference>
<dbReference type="eggNOG" id="COG1821">
    <property type="taxonomic scope" value="Bacteria"/>
</dbReference>
<protein>
    <recommendedName>
        <fullName evidence="1">ATP-grasp fold PylC-type domain-containing protein</fullName>
    </recommendedName>
</protein>
<dbReference type="Pfam" id="PF02655">
    <property type="entry name" value="ATP-grasp_3"/>
    <property type="match status" value="1"/>
</dbReference>
<dbReference type="RefSeq" id="WP_020212020.1">
    <property type="nucleotide sequence ID" value="NZ_JRLX01000028.1"/>
</dbReference>
<sequence>MTLSSPVGILKKIVAKESYIKLNALLVNKAFCTKEKLLFPYHKFSNSAILLTDKDPWRNHKTQENFSRTDITLDFKRFDTSTNFKGYDVVVPITIDDLMVCSSNRESIKQDIIPIPSIEAINICHNKNLLNATLQSAGLGHFTPGNNIQFPYILKGKTGEYSKEAFIINNAEDETLYAELLNDPNFFKQELIAGTTEYATHIVFKNGKIAASVTVCYKYSQPVYLQGKTKQICSYIVKSKHLDAFTQILNTIGYEGLCCLDYKIHNGVPKIFEINPRFGGSLSLYFFSLLRHLN</sequence>
<dbReference type="Gene3D" id="3.30.470.20">
    <property type="entry name" value="ATP-grasp fold, B domain"/>
    <property type="match status" value="1"/>
</dbReference>